<proteinExistence type="predicted"/>
<sequence length="150" mass="16639">MKRALFVVLALFAMSACASDPRVSDADRLALYRANAGAPVDNFQYFGSLNGWTPLGTTALAVWTRPSQAYLLELNGTCNDLDFANAITITNQFGRVYKRFDKVIVLGRGIDRIPCWIKEIRPIDTKALKQAEKDKRAAQTAEREGDKPAD</sequence>
<keyword evidence="4" id="KW-1185">Reference proteome</keyword>
<name>A0ABV7RN47_9GAMM</name>
<accession>A0ABV7RN47</accession>
<evidence type="ECO:0000313" key="3">
    <source>
        <dbReference type="EMBL" id="MFC3550036.1"/>
    </source>
</evidence>
<evidence type="ECO:0000256" key="1">
    <source>
        <dbReference type="SAM" id="MobiDB-lite"/>
    </source>
</evidence>
<evidence type="ECO:0000256" key="2">
    <source>
        <dbReference type="SAM" id="SignalP"/>
    </source>
</evidence>
<gene>
    <name evidence="3" type="ORF">ACFOLC_03305</name>
</gene>
<dbReference type="PROSITE" id="PS51257">
    <property type="entry name" value="PROKAR_LIPOPROTEIN"/>
    <property type="match status" value="1"/>
</dbReference>
<dbReference type="Pfam" id="PF20101">
    <property type="entry name" value="DUF6491"/>
    <property type="match status" value="1"/>
</dbReference>
<organism evidence="3 4">
    <name type="scientific">Lysobacter cavernae</name>
    <dbReference type="NCBI Taxonomy" id="1685901"/>
    <lineage>
        <taxon>Bacteria</taxon>
        <taxon>Pseudomonadati</taxon>
        <taxon>Pseudomonadota</taxon>
        <taxon>Gammaproteobacteria</taxon>
        <taxon>Lysobacterales</taxon>
        <taxon>Lysobacteraceae</taxon>
        <taxon>Lysobacter</taxon>
    </lineage>
</organism>
<dbReference type="RefSeq" id="WP_386757482.1">
    <property type="nucleotide sequence ID" value="NZ_JBHRXK010000001.1"/>
</dbReference>
<feature type="signal peptide" evidence="2">
    <location>
        <begin position="1"/>
        <end position="18"/>
    </location>
</feature>
<keyword evidence="2" id="KW-0732">Signal</keyword>
<evidence type="ECO:0000313" key="4">
    <source>
        <dbReference type="Proteomes" id="UP001595740"/>
    </source>
</evidence>
<dbReference type="InterPro" id="IPR045500">
    <property type="entry name" value="DUF6491"/>
</dbReference>
<comment type="caution">
    <text evidence="3">The sequence shown here is derived from an EMBL/GenBank/DDBJ whole genome shotgun (WGS) entry which is preliminary data.</text>
</comment>
<dbReference type="EMBL" id="JBHRXK010000001">
    <property type="protein sequence ID" value="MFC3550036.1"/>
    <property type="molecule type" value="Genomic_DNA"/>
</dbReference>
<reference evidence="4" key="1">
    <citation type="journal article" date="2019" name="Int. J. Syst. Evol. Microbiol.">
        <title>The Global Catalogue of Microorganisms (GCM) 10K type strain sequencing project: providing services to taxonomists for standard genome sequencing and annotation.</title>
        <authorList>
            <consortium name="The Broad Institute Genomics Platform"/>
            <consortium name="The Broad Institute Genome Sequencing Center for Infectious Disease"/>
            <person name="Wu L."/>
            <person name="Ma J."/>
        </authorList>
    </citation>
    <scope>NUCLEOTIDE SEQUENCE [LARGE SCALE GENOMIC DNA]</scope>
    <source>
        <strain evidence="4">KCTC 42875</strain>
    </source>
</reference>
<feature type="region of interest" description="Disordered" evidence="1">
    <location>
        <begin position="131"/>
        <end position="150"/>
    </location>
</feature>
<dbReference type="Proteomes" id="UP001595740">
    <property type="component" value="Unassembled WGS sequence"/>
</dbReference>
<protein>
    <submittedName>
        <fullName evidence="3">DUF6491 family protein</fullName>
    </submittedName>
</protein>
<feature type="chain" id="PRO_5045141015" evidence="2">
    <location>
        <begin position="19"/>
        <end position="150"/>
    </location>
</feature>